<evidence type="ECO:0000313" key="2">
    <source>
        <dbReference type="EMBL" id="XDQ15911.1"/>
    </source>
</evidence>
<organism evidence="2">
    <name type="scientific">Streptomyces sp. R11</name>
    <dbReference type="NCBI Taxonomy" id="3238625"/>
    <lineage>
        <taxon>Bacteria</taxon>
        <taxon>Bacillati</taxon>
        <taxon>Actinomycetota</taxon>
        <taxon>Actinomycetes</taxon>
        <taxon>Kitasatosporales</taxon>
        <taxon>Streptomycetaceae</taxon>
        <taxon>Streptomyces</taxon>
    </lineage>
</organism>
<dbReference type="InterPro" id="IPR036188">
    <property type="entry name" value="FAD/NAD-bd_sf"/>
</dbReference>
<dbReference type="RefSeq" id="WP_369275835.1">
    <property type="nucleotide sequence ID" value="NZ_CP163432.1"/>
</dbReference>
<reference evidence="2" key="1">
    <citation type="submission" date="2024-07" db="EMBL/GenBank/DDBJ databases">
        <authorList>
            <person name="Yu S.T."/>
        </authorList>
    </citation>
    <scope>NUCLEOTIDE SEQUENCE</scope>
    <source>
        <strain evidence="2">R11</strain>
    </source>
</reference>
<dbReference type="SUPFAM" id="SSF51905">
    <property type="entry name" value="FAD/NAD(P)-binding domain"/>
    <property type="match status" value="1"/>
</dbReference>
<accession>A0AB39NDF8</accession>
<sequence length="462" mass="49598">MTVVARDTGSKPEVVVIGGGLSGLLAANELAGYARSVTVVERDNYPSAAVFRKGVPQARHVHVLLTGGQEALEQLLPGVAGDLLTAGARRLPFPRDVLVCGRNGWEQRFPNDVHSLLCLTRPLLDEVVRTSVLNGRGRAPSRIEVLQGAEVIGLSGSHRLVRGVRVRLRDGGEARDLSADLVVDASGRTSRANLWLQALDCTAPREEVVDSELAYASRVLRLKSAHRVGVSMQPRRDCPRGGTLVPVENDRWLVTLYGFREHQPSAVEADFLPFARSLAHGYIHDLLLDAESVGPVFGFRGTSNRRRHYDKLTPEGFLAIGDAVCTFNPVYGQGMSVAALGVLALRAALQRYGLAPGMALAAQRAIAQAAEPAWLTATGADRPFTAAAASGGAGQRFQDWYVDRLARRSAVDRVVSRTFADVTLLAAPPARLFSPAVALRTLLLPCRPGLADPPTLAEPFGQ</sequence>
<evidence type="ECO:0000259" key="1">
    <source>
        <dbReference type="Pfam" id="PF01494"/>
    </source>
</evidence>
<dbReference type="Pfam" id="PF01494">
    <property type="entry name" value="FAD_binding_3"/>
    <property type="match status" value="1"/>
</dbReference>
<dbReference type="GO" id="GO:0071949">
    <property type="term" value="F:FAD binding"/>
    <property type="evidence" value="ECO:0007669"/>
    <property type="project" value="InterPro"/>
</dbReference>
<dbReference type="InterPro" id="IPR002938">
    <property type="entry name" value="FAD-bd"/>
</dbReference>
<proteinExistence type="predicted"/>
<feature type="domain" description="FAD-binding" evidence="1">
    <location>
        <begin position="13"/>
        <end position="345"/>
    </location>
</feature>
<dbReference type="EMBL" id="CP163432">
    <property type="protein sequence ID" value="XDQ15911.1"/>
    <property type="molecule type" value="Genomic_DNA"/>
</dbReference>
<dbReference type="PANTHER" id="PTHR43422:SF3">
    <property type="entry name" value="THIAMINE THIAZOLE SYNTHASE"/>
    <property type="match status" value="1"/>
</dbReference>
<dbReference type="PANTHER" id="PTHR43422">
    <property type="entry name" value="THIAMINE THIAZOLE SYNTHASE"/>
    <property type="match status" value="1"/>
</dbReference>
<dbReference type="AlphaFoldDB" id="A0AB39NDF8"/>
<dbReference type="PRINTS" id="PR00420">
    <property type="entry name" value="RNGMNOXGNASE"/>
</dbReference>
<name>A0AB39NDF8_9ACTN</name>
<dbReference type="Gene3D" id="3.50.50.60">
    <property type="entry name" value="FAD/NAD(P)-binding domain"/>
    <property type="match status" value="1"/>
</dbReference>
<protein>
    <submittedName>
        <fullName evidence="2">FAD-dependent oxidoreductase</fullName>
    </submittedName>
</protein>
<gene>
    <name evidence="2" type="ORF">AB5J55_43120</name>
</gene>